<accession>A0A9W7IXX7</accession>
<dbReference type="EMBL" id="BSYR01000040">
    <property type="protein sequence ID" value="GMJ04595.1"/>
    <property type="molecule type" value="Genomic_DNA"/>
</dbReference>
<keyword evidence="1" id="KW-0812">Transmembrane</keyword>
<keyword evidence="3" id="KW-1185">Reference proteome</keyword>
<keyword evidence="1" id="KW-0472">Membrane</keyword>
<comment type="caution">
    <text evidence="2">The sequence shown here is derived from an EMBL/GenBank/DDBJ whole genome shotgun (WGS) entry which is preliminary data.</text>
</comment>
<keyword evidence="1" id="KW-1133">Transmembrane helix</keyword>
<protein>
    <submittedName>
        <fullName evidence="2">Uncharacterized protein</fullName>
    </submittedName>
</protein>
<gene>
    <name evidence="2" type="ORF">HRI_004128700</name>
</gene>
<evidence type="ECO:0000256" key="1">
    <source>
        <dbReference type="SAM" id="Phobius"/>
    </source>
</evidence>
<sequence>MSALAKNMGEPITIISSLFCMCLLLLLCKLWWTPIRIQYRLHMQGIKGPSYKFICGNVKRSLKQAVGFIR</sequence>
<proteinExistence type="predicted"/>
<evidence type="ECO:0000313" key="2">
    <source>
        <dbReference type="EMBL" id="GMJ04595.1"/>
    </source>
</evidence>
<name>A0A9W7IXX7_HIBTR</name>
<dbReference type="Proteomes" id="UP001165190">
    <property type="component" value="Unassembled WGS sequence"/>
</dbReference>
<evidence type="ECO:0000313" key="3">
    <source>
        <dbReference type="Proteomes" id="UP001165190"/>
    </source>
</evidence>
<dbReference type="AlphaFoldDB" id="A0A9W7IXX7"/>
<feature type="transmembrane region" description="Helical" evidence="1">
    <location>
        <begin position="12"/>
        <end position="32"/>
    </location>
</feature>
<organism evidence="2 3">
    <name type="scientific">Hibiscus trionum</name>
    <name type="common">Flower of an hour</name>
    <dbReference type="NCBI Taxonomy" id="183268"/>
    <lineage>
        <taxon>Eukaryota</taxon>
        <taxon>Viridiplantae</taxon>
        <taxon>Streptophyta</taxon>
        <taxon>Embryophyta</taxon>
        <taxon>Tracheophyta</taxon>
        <taxon>Spermatophyta</taxon>
        <taxon>Magnoliopsida</taxon>
        <taxon>eudicotyledons</taxon>
        <taxon>Gunneridae</taxon>
        <taxon>Pentapetalae</taxon>
        <taxon>rosids</taxon>
        <taxon>malvids</taxon>
        <taxon>Malvales</taxon>
        <taxon>Malvaceae</taxon>
        <taxon>Malvoideae</taxon>
        <taxon>Hibiscus</taxon>
    </lineage>
</organism>
<reference evidence="2" key="1">
    <citation type="submission" date="2023-05" db="EMBL/GenBank/DDBJ databases">
        <title>Genome and transcriptome analyses reveal genes involved in the formation of fine ridges on petal epidermal cells in Hibiscus trionum.</title>
        <authorList>
            <person name="Koshimizu S."/>
            <person name="Masuda S."/>
            <person name="Ishii T."/>
            <person name="Shirasu K."/>
            <person name="Hoshino A."/>
            <person name="Arita M."/>
        </authorList>
    </citation>
    <scope>NUCLEOTIDE SEQUENCE</scope>
    <source>
        <strain evidence="2">Hamamatsu line</strain>
    </source>
</reference>